<reference evidence="1" key="1">
    <citation type="submission" date="2020-03" db="EMBL/GenBank/DDBJ databases">
        <title>The deep terrestrial virosphere.</title>
        <authorList>
            <person name="Holmfeldt K."/>
            <person name="Nilsson E."/>
            <person name="Simone D."/>
            <person name="Lopez-Fernandez M."/>
            <person name="Wu X."/>
            <person name="de Brujin I."/>
            <person name="Lundin D."/>
            <person name="Andersson A."/>
            <person name="Bertilsson S."/>
            <person name="Dopson M."/>
        </authorList>
    </citation>
    <scope>NUCLEOTIDE SEQUENCE</scope>
    <source>
        <strain evidence="1">MM171B00234</strain>
    </source>
</reference>
<dbReference type="AlphaFoldDB" id="A0A6M3MBB5"/>
<sequence>MYVGNMAVQYVCFSCGGKRPWNEVQDTLRDGKVYLRGTIYRSLAEMERAVNKSE</sequence>
<accession>A0A6M3MBB5</accession>
<proteinExistence type="predicted"/>
<protein>
    <submittedName>
        <fullName evidence="1">Uncharacterized protein</fullName>
    </submittedName>
</protein>
<name>A0A6M3MBB5_9ZZZZ</name>
<gene>
    <name evidence="1" type="ORF">MM171B00234_0039</name>
</gene>
<evidence type="ECO:0000313" key="1">
    <source>
        <dbReference type="EMBL" id="QJB04538.1"/>
    </source>
</evidence>
<dbReference type="EMBL" id="MT143884">
    <property type="protein sequence ID" value="QJB04538.1"/>
    <property type="molecule type" value="Genomic_DNA"/>
</dbReference>
<organism evidence="1">
    <name type="scientific">viral metagenome</name>
    <dbReference type="NCBI Taxonomy" id="1070528"/>
    <lineage>
        <taxon>unclassified sequences</taxon>
        <taxon>metagenomes</taxon>
        <taxon>organismal metagenomes</taxon>
    </lineage>
</organism>